<evidence type="ECO:0000313" key="2">
    <source>
        <dbReference type="Proteomes" id="UP000036681"/>
    </source>
</evidence>
<dbReference type="WBParaSite" id="ALUE_0001287501-mRNA-1">
    <property type="protein sequence ID" value="ALUE_0001287501-mRNA-1"/>
    <property type="gene ID" value="ALUE_0001287501"/>
</dbReference>
<keyword evidence="1" id="KW-0812">Transmembrane</keyword>
<keyword evidence="1" id="KW-1133">Transmembrane helix</keyword>
<evidence type="ECO:0000256" key="1">
    <source>
        <dbReference type="SAM" id="Phobius"/>
    </source>
</evidence>
<feature type="transmembrane region" description="Helical" evidence="1">
    <location>
        <begin position="6"/>
        <end position="28"/>
    </location>
</feature>
<name>A0A0M3I6Y5_ASCLU</name>
<reference evidence="3" key="1">
    <citation type="submission" date="2017-02" db="UniProtKB">
        <authorList>
            <consortium name="WormBaseParasite"/>
        </authorList>
    </citation>
    <scope>IDENTIFICATION</scope>
</reference>
<protein>
    <submittedName>
        <fullName evidence="3">Secreted protein</fullName>
    </submittedName>
</protein>
<dbReference type="Proteomes" id="UP000036681">
    <property type="component" value="Unplaced"/>
</dbReference>
<dbReference type="AlphaFoldDB" id="A0A0M3I6Y5"/>
<keyword evidence="1" id="KW-0472">Membrane</keyword>
<keyword evidence="2" id="KW-1185">Reference proteome</keyword>
<proteinExistence type="predicted"/>
<organism evidence="2 3">
    <name type="scientific">Ascaris lumbricoides</name>
    <name type="common">Giant roundworm</name>
    <dbReference type="NCBI Taxonomy" id="6252"/>
    <lineage>
        <taxon>Eukaryota</taxon>
        <taxon>Metazoa</taxon>
        <taxon>Ecdysozoa</taxon>
        <taxon>Nematoda</taxon>
        <taxon>Chromadorea</taxon>
        <taxon>Rhabditida</taxon>
        <taxon>Spirurina</taxon>
        <taxon>Ascaridomorpha</taxon>
        <taxon>Ascaridoidea</taxon>
        <taxon>Ascarididae</taxon>
        <taxon>Ascaris</taxon>
    </lineage>
</organism>
<sequence length="97" mass="10807">LTYNCRVFFLLVAIGLLSGCCCVCVAAISRRNRQSRGVTSDYPDVPLPDNGYEIPLGYHASTLSPNSHRTTNVVYALPVNHFRSEREANFVQSSMRL</sequence>
<accession>A0A0M3I6Y5</accession>
<evidence type="ECO:0000313" key="3">
    <source>
        <dbReference type="WBParaSite" id="ALUE_0001287501-mRNA-1"/>
    </source>
</evidence>